<comment type="caution">
    <text evidence="2">The sequence shown here is derived from an EMBL/GenBank/DDBJ whole genome shotgun (WGS) entry which is preliminary data.</text>
</comment>
<evidence type="ECO:0008006" key="4">
    <source>
        <dbReference type="Google" id="ProtNLM"/>
    </source>
</evidence>
<dbReference type="OrthoDB" id="1750896at2759"/>
<accession>A0A8K0MRU7</accession>
<dbReference type="PANTHER" id="PTHR46328">
    <property type="entry name" value="FAR-RED IMPAIRED RESPONSIVE (FAR1) FAMILY PROTEIN-RELATED"/>
    <property type="match status" value="1"/>
</dbReference>
<keyword evidence="3" id="KW-1185">Reference proteome</keyword>
<protein>
    <recommendedName>
        <fullName evidence="4">Protein FAR1-RELATED SEQUENCE</fullName>
    </recommendedName>
</protein>
<proteinExistence type="predicted"/>
<dbReference type="PANTHER" id="PTHR46328:SF17">
    <property type="entry name" value="FAR-RED IMPAIRED RESPONSIVE (FAR1) FAMILY PROTEIN"/>
    <property type="match status" value="1"/>
</dbReference>
<reference evidence="2" key="1">
    <citation type="submission" date="2020-03" db="EMBL/GenBank/DDBJ databases">
        <title>A high-quality chromosome-level genome assembly of a woody plant with both climbing and erect habits, Rhamnella rubrinervis.</title>
        <authorList>
            <person name="Lu Z."/>
            <person name="Yang Y."/>
            <person name="Zhu X."/>
            <person name="Sun Y."/>
        </authorList>
    </citation>
    <scope>NUCLEOTIDE SEQUENCE</scope>
    <source>
        <strain evidence="2">BYM</strain>
        <tissue evidence="2">Leaf</tissue>
    </source>
</reference>
<evidence type="ECO:0000313" key="2">
    <source>
        <dbReference type="EMBL" id="KAF3455719.1"/>
    </source>
</evidence>
<gene>
    <name evidence="2" type="ORF">FNV43_RR00361</name>
</gene>
<feature type="compositionally biased region" description="Polar residues" evidence="1">
    <location>
        <begin position="71"/>
        <end position="80"/>
    </location>
</feature>
<name>A0A8K0MRU7_9ROSA</name>
<sequence>MRVLVGMEVLESRGRDGGEKGAWGCQCPTDGLMVAIDRGLRDGALKGGVCAPPTRCDKEEEEGEEKRRATATMTGMTSDSAMKKRKKKRVDSDEGTGAVESSSIQELVTYEGDTIIEPYEGMEFDSEDAAKIFYDEYARRVGFVMSNVLSPF</sequence>
<dbReference type="EMBL" id="VOIH02000001">
    <property type="protein sequence ID" value="KAF3455719.1"/>
    <property type="molecule type" value="Genomic_DNA"/>
</dbReference>
<dbReference type="Proteomes" id="UP000796880">
    <property type="component" value="Unassembled WGS sequence"/>
</dbReference>
<evidence type="ECO:0000313" key="3">
    <source>
        <dbReference type="Proteomes" id="UP000796880"/>
    </source>
</evidence>
<feature type="region of interest" description="Disordered" evidence="1">
    <location>
        <begin position="55"/>
        <end position="104"/>
    </location>
</feature>
<evidence type="ECO:0000256" key="1">
    <source>
        <dbReference type="SAM" id="MobiDB-lite"/>
    </source>
</evidence>
<organism evidence="2 3">
    <name type="scientific">Rhamnella rubrinervis</name>
    <dbReference type="NCBI Taxonomy" id="2594499"/>
    <lineage>
        <taxon>Eukaryota</taxon>
        <taxon>Viridiplantae</taxon>
        <taxon>Streptophyta</taxon>
        <taxon>Embryophyta</taxon>
        <taxon>Tracheophyta</taxon>
        <taxon>Spermatophyta</taxon>
        <taxon>Magnoliopsida</taxon>
        <taxon>eudicotyledons</taxon>
        <taxon>Gunneridae</taxon>
        <taxon>Pentapetalae</taxon>
        <taxon>rosids</taxon>
        <taxon>fabids</taxon>
        <taxon>Rosales</taxon>
        <taxon>Rhamnaceae</taxon>
        <taxon>rhamnoid group</taxon>
        <taxon>Rhamneae</taxon>
        <taxon>Rhamnella</taxon>
    </lineage>
</organism>
<dbReference type="AlphaFoldDB" id="A0A8K0MRU7"/>